<sequence>MNKYIKENNGFGFFLTFLILALGIIISTTLLMTVMTDSKATSKNLGKTQAKDLAIKGVESAAYSLNEEISKNFKNKKAGISYDEYIKLLNEEFKKRLCTTNEHFQSASETGTFEVCIDGEPELYKYGEIDYKSATYKVKFKSTGISKSGETETTYKTMLIGSEGFPEALRFALSTYNFNNTKRNGNGNLYLHGSTDIQGDIKVDQDLIVSSFGSYLMGQRYWIETGLPMISPIGNNDFSKITVGGNLYRYKNPTPLRYNYTGNEVYLNHISQSYFNSRDYIETKNIEDLFRTKKKGQVLRVTREGTRNAIDIGQQIQINQILPSTLKEYNLHLNQIQTCRDGRSSYKCYTSQPKTYSFNHDESRVFVKGQLYIGHPNNAPKAQLTVQGNSNTGLGVTFYVEGDVIINNVNLTSNMLIYTTGKVTIRESTIKGVNLSSSPDSEIQKLESGTLIIFAKQNIDIANNSLYSNTPSQIKGFFLTEENIEMYGAGSNIELNGGISANRIVLNTLSARFPNENKADNDYTSYVSSNNEPRLKVHYDPYLIESYLKLYPPEPVFYGPDVPIEYEIAS</sequence>
<keyword evidence="3" id="KW-1185">Reference proteome</keyword>
<keyword evidence="1" id="KW-0812">Transmembrane</keyword>
<gene>
    <name evidence="2" type="ORF">IRY55_05555</name>
</gene>
<evidence type="ECO:0000313" key="2">
    <source>
        <dbReference type="EMBL" id="MBF4500826.1"/>
    </source>
</evidence>
<comment type="caution">
    <text evidence="2">The sequence shown here is derived from an EMBL/GenBank/DDBJ whole genome shotgun (WGS) entry which is preliminary data.</text>
</comment>
<evidence type="ECO:0000256" key="1">
    <source>
        <dbReference type="SAM" id="Phobius"/>
    </source>
</evidence>
<dbReference type="EMBL" id="JADKPV010000001">
    <property type="protein sequence ID" value="MBF4500826.1"/>
    <property type="molecule type" value="Genomic_DNA"/>
</dbReference>
<keyword evidence="1" id="KW-1133">Transmembrane helix</keyword>
<dbReference type="Proteomes" id="UP000622653">
    <property type="component" value="Unassembled WGS sequence"/>
</dbReference>
<name>A0A8J7GBZ7_9BACL</name>
<reference evidence="2" key="1">
    <citation type="submission" date="2020-11" db="EMBL/GenBank/DDBJ databases">
        <title>Multidrug resistant novel bacterium Savagea serpentis sp. nov., isolated from the scats of a vine snake (Ahaetulla nasuta).</title>
        <authorList>
            <person name="Venkata Ramana V."/>
            <person name="Vikas Patil S."/>
            <person name="Yogita Lugani V."/>
        </authorList>
    </citation>
    <scope>NUCLEOTIDE SEQUENCE</scope>
    <source>
        <strain evidence="2">SN6</strain>
    </source>
</reference>
<accession>A0A8J7GBZ7</accession>
<feature type="transmembrane region" description="Helical" evidence="1">
    <location>
        <begin position="12"/>
        <end position="35"/>
    </location>
</feature>
<evidence type="ECO:0000313" key="3">
    <source>
        <dbReference type="Proteomes" id="UP000622653"/>
    </source>
</evidence>
<keyword evidence="1" id="KW-0472">Membrane</keyword>
<dbReference type="RefSeq" id="WP_194562241.1">
    <property type="nucleotide sequence ID" value="NZ_JADKPV010000001.1"/>
</dbReference>
<protein>
    <submittedName>
        <fullName evidence="2">Uncharacterized protein</fullName>
    </submittedName>
</protein>
<proteinExistence type="predicted"/>
<dbReference type="AlphaFoldDB" id="A0A8J7GBZ7"/>
<organism evidence="2 3">
    <name type="scientific">Savagea serpentis</name>
    <dbReference type="NCBI Taxonomy" id="2785297"/>
    <lineage>
        <taxon>Bacteria</taxon>
        <taxon>Bacillati</taxon>
        <taxon>Bacillota</taxon>
        <taxon>Bacilli</taxon>
        <taxon>Bacillales</taxon>
        <taxon>Caryophanaceae</taxon>
        <taxon>Savagea</taxon>
    </lineage>
</organism>